<sequence>MPPSLICCQTRLRPGSRVAIVSPSFGAPGLFPKVHVLAMQRLEYELQLIPVEYPTTRQTGATPRARAADINAAFADTSIQAIMATIGGDDQITVLPFLDSEVIARNPKPFFGYSDNTNLLNYLWNLGMSSYHGGSTMVHLARPGGLHPLSTSSLRAALFAGGDFELQPADAFSEDELDWSDAVFSDPNAVHVPTLVQPSTGFYWHQPNRVISGPSWGGNLEILDWNLSASRWIRTDVTDYAGCVLLLETSEEMPSARYVFRTLRNAGERGLLGQFPAVLVARPKSSNMVVQPPLEQRVQYRQEQREAILKAFAHYNPDAMIVFDVDFGHTDPQLILPYGGVITVNGPQRQIIAHFG</sequence>
<proteinExistence type="predicted"/>
<evidence type="ECO:0000313" key="2">
    <source>
        <dbReference type="Proteomes" id="UP001489719"/>
    </source>
</evidence>
<protein>
    <submittedName>
        <fullName evidence="1">Peptidase family S66</fullName>
    </submittedName>
</protein>
<organism evidence="1 2">
    <name type="scientific">Lipomyces orientalis</name>
    <dbReference type="NCBI Taxonomy" id="1233043"/>
    <lineage>
        <taxon>Eukaryota</taxon>
        <taxon>Fungi</taxon>
        <taxon>Dikarya</taxon>
        <taxon>Ascomycota</taxon>
        <taxon>Saccharomycotina</taxon>
        <taxon>Lipomycetes</taxon>
        <taxon>Lipomycetales</taxon>
        <taxon>Lipomycetaceae</taxon>
        <taxon>Lipomyces</taxon>
    </lineage>
</organism>
<dbReference type="Proteomes" id="UP001489719">
    <property type="component" value="Unassembled WGS sequence"/>
</dbReference>
<name>A0ACC3TDD1_9ASCO</name>
<dbReference type="EMBL" id="MU970277">
    <property type="protein sequence ID" value="KAK9318882.1"/>
    <property type="molecule type" value="Genomic_DNA"/>
</dbReference>
<reference evidence="2" key="1">
    <citation type="journal article" date="2024" name="Front. Bioeng. Biotechnol.">
        <title>Genome-scale model development and genomic sequencing of the oleaginous clade Lipomyces.</title>
        <authorList>
            <person name="Czajka J.J."/>
            <person name="Han Y."/>
            <person name="Kim J."/>
            <person name="Mondo S.J."/>
            <person name="Hofstad B.A."/>
            <person name="Robles A."/>
            <person name="Haridas S."/>
            <person name="Riley R."/>
            <person name="LaButti K."/>
            <person name="Pangilinan J."/>
            <person name="Andreopoulos W."/>
            <person name="Lipzen A."/>
            <person name="Yan J."/>
            <person name="Wang M."/>
            <person name="Ng V."/>
            <person name="Grigoriev I.V."/>
            <person name="Spatafora J.W."/>
            <person name="Magnuson J.K."/>
            <person name="Baker S.E."/>
            <person name="Pomraning K.R."/>
        </authorList>
    </citation>
    <scope>NUCLEOTIDE SEQUENCE [LARGE SCALE GENOMIC DNA]</scope>
    <source>
        <strain evidence="2">CBS 10300</strain>
    </source>
</reference>
<keyword evidence="2" id="KW-1185">Reference proteome</keyword>
<gene>
    <name evidence="1" type="ORF">V1517DRAFT_311212</name>
</gene>
<evidence type="ECO:0000313" key="1">
    <source>
        <dbReference type="EMBL" id="KAK9318882.1"/>
    </source>
</evidence>
<comment type="caution">
    <text evidence="1">The sequence shown here is derived from an EMBL/GenBank/DDBJ whole genome shotgun (WGS) entry which is preliminary data.</text>
</comment>
<accession>A0ACC3TDD1</accession>